<evidence type="ECO:0000313" key="1">
    <source>
        <dbReference type="EMBL" id="MBW4709418.1"/>
    </source>
</evidence>
<protein>
    <submittedName>
        <fullName evidence="1">BrnA antitoxin family protein</fullName>
    </submittedName>
</protein>
<organism evidence="1 2">
    <name type="scientific">Roseobacter insulae</name>
    <dbReference type="NCBI Taxonomy" id="2859783"/>
    <lineage>
        <taxon>Bacteria</taxon>
        <taxon>Pseudomonadati</taxon>
        <taxon>Pseudomonadota</taxon>
        <taxon>Alphaproteobacteria</taxon>
        <taxon>Rhodobacterales</taxon>
        <taxon>Roseobacteraceae</taxon>
        <taxon>Roseobacter</taxon>
    </lineage>
</organism>
<dbReference type="EMBL" id="JAHXDN010000004">
    <property type="protein sequence ID" value="MBW4709418.1"/>
    <property type="molecule type" value="Genomic_DNA"/>
</dbReference>
<gene>
    <name evidence="1" type="ORF">KX928_16630</name>
</gene>
<dbReference type="Proteomes" id="UP001138661">
    <property type="component" value="Unassembled WGS sequence"/>
</dbReference>
<reference evidence="1" key="1">
    <citation type="submission" date="2021-07" db="EMBL/GenBank/DDBJ databases">
        <title>Roseobacter insulae sp. nov., isolated from a tidal flat.</title>
        <authorList>
            <person name="Park S."/>
            <person name="Yoon J.-H."/>
        </authorList>
    </citation>
    <scope>NUCLEOTIDE SEQUENCE</scope>
    <source>
        <strain evidence="1">YSTF-M11</strain>
    </source>
</reference>
<sequence length="122" mass="14247">MSTKGQRAAETEMMHELERLQQDLSAAWLDQSLPRDWTGLEWDAPVGRPKTRITLRLDSDMVRWFRKLGPGYQARINRVLRIYWMALLSGHIKGYPEDNTVPRLLAEARRVQEEIAADRGRM</sequence>
<dbReference type="AlphaFoldDB" id="A0A9X1FYT1"/>
<dbReference type="Pfam" id="PF14384">
    <property type="entry name" value="BrnA_antitoxin"/>
    <property type="match status" value="1"/>
</dbReference>
<evidence type="ECO:0000313" key="2">
    <source>
        <dbReference type="Proteomes" id="UP001138661"/>
    </source>
</evidence>
<name>A0A9X1FYT1_9RHOB</name>
<dbReference type="InterPro" id="IPR025528">
    <property type="entry name" value="BrnA_antitoxin"/>
</dbReference>
<accession>A0A9X1FYT1</accession>
<comment type="caution">
    <text evidence="1">The sequence shown here is derived from an EMBL/GenBank/DDBJ whole genome shotgun (WGS) entry which is preliminary data.</text>
</comment>
<dbReference type="RefSeq" id="WP_219504880.1">
    <property type="nucleotide sequence ID" value="NZ_JAHXDN010000004.1"/>
</dbReference>
<keyword evidence="2" id="KW-1185">Reference proteome</keyword>
<proteinExistence type="predicted"/>